<proteinExistence type="predicted"/>
<evidence type="ECO:0000256" key="3">
    <source>
        <dbReference type="PROSITE-ProRule" id="PRU00169"/>
    </source>
</evidence>
<dbReference type="PANTHER" id="PTHR44591:SF14">
    <property type="entry name" value="PROTEIN PILG"/>
    <property type="match status" value="1"/>
</dbReference>
<dbReference type="RefSeq" id="WP_069969322.1">
    <property type="nucleotide sequence ID" value="NZ_CM124774.1"/>
</dbReference>
<protein>
    <submittedName>
        <fullName evidence="5">Histidine kinase</fullName>
    </submittedName>
</protein>
<dbReference type="AlphaFoldDB" id="A0A1E5QF03"/>
<dbReference type="PANTHER" id="PTHR44591">
    <property type="entry name" value="STRESS RESPONSE REGULATOR PROTEIN 1"/>
    <property type="match status" value="1"/>
</dbReference>
<dbReference type="InterPro" id="IPR011006">
    <property type="entry name" value="CheY-like_superfamily"/>
</dbReference>
<sequence>MALILIIEDAALSRKLLAKILKPEGHTLLEARNGREGLEMMQKYKPDCIILDLLMPEVGGIEVLQIMRQKNLTIPTIVLTADVQQTTQQACLELGAATVLNKIPKIEELRHWLQITIGVSRQGVNCEPDA</sequence>
<keyword evidence="2" id="KW-0902">Two-component regulatory system</keyword>
<dbReference type="InterPro" id="IPR001789">
    <property type="entry name" value="Sig_transdc_resp-reg_receiver"/>
</dbReference>
<dbReference type="SMART" id="SM00448">
    <property type="entry name" value="REC"/>
    <property type="match status" value="1"/>
</dbReference>
<evidence type="ECO:0000256" key="2">
    <source>
        <dbReference type="ARBA" id="ARBA00023012"/>
    </source>
</evidence>
<dbReference type="GO" id="GO:0016301">
    <property type="term" value="F:kinase activity"/>
    <property type="evidence" value="ECO:0007669"/>
    <property type="project" value="UniProtKB-KW"/>
</dbReference>
<dbReference type="PROSITE" id="PS50110">
    <property type="entry name" value="RESPONSE_REGULATORY"/>
    <property type="match status" value="1"/>
</dbReference>
<name>A0A1E5QF03_9CYAN</name>
<gene>
    <name evidence="5" type="ORF">BH720_21810</name>
</gene>
<dbReference type="GO" id="GO:0000160">
    <property type="term" value="P:phosphorelay signal transduction system"/>
    <property type="evidence" value="ECO:0007669"/>
    <property type="project" value="UniProtKB-KW"/>
</dbReference>
<dbReference type="Pfam" id="PF00072">
    <property type="entry name" value="Response_reg"/>
    <property type="match status" value="1"/>
</dbReference>
<feature type="domain" description="Response regulatory" evidence="4">
    <location>
        <begin position="3"/>
        <end position="117"/>
    </location>
</feature>
<accession>A0A1E5QF03</accession>
<dbReference type="Gene3D" id="3.40.50.2300">
    <property type="match status" value="1"/>
</dbReference>
<dbReference type="SUPFAM" id="SSF52172">
    <property type="entry name" value="CheY-like"/>
    <property type="match status" value="1"/>
</dbReference>
<dbReference type="InterPro" id="IPR050595">
    <property type="entry name" value="Bact_response_regulator"/>
</dbReference>
<dbReference type="OrthoDB" id="9115at2"/>
<dbReference type="EMBL" id="MJGC01000099">
    <property type="protein sequence ID" value="OEJ73181.1"/>
    <property type="molecule type" value="Genomic_DNA"/>
</dbReference>
<reference evidence="5" key="1">
    <citation type="submission" date="2016-09" db="EMBL/GenBank/DDBJ databases">
        <title>Draft genome of thermotolerant cyanobacterium Desertifilum sp. strain IPPAS B-1220.</title>
        <authorList>
            <person name="Sinetova M.A."/>
            <person name="Bolakhan K."/>
            <person name="Zayadan B.K."/>
            <person name="Mironov K.S."/>
            <person name="Ustinova V."/>
            <person name="Kupriyanova E.V."/>
            <person name="Sidorov R.A."/>
            <person name="Skrypnik A.N."/>
            <person name="Gogoleva N.E."/>
            <person name="Gogolev Y.V."/>
            <person name="Los D.A."/>
        </authorList>
    </citation>
    <scope>NUCLEOTIDE SEQUENCE [LARGE SCALE GENOMIC DNA]</scope>
    <source>
        <strain evidence="5">IPPAS B-1220</strain>
    </source>
</reference>
<keyword evidence="5" id="KW-0418">Kinase</keyword>
<evidence type="ECO:0000259" key="4">
    <source>
        <dbReference type="PROSITE" id="PS50110"/>
    </source>
</evidence>
<organism evidence="5">
    <name type="scientific">Desertifilum tharense IPPAS B-1220</name>
    <dbReference type="NCBI Taxonomy" id="1781255"/>
    <lineage>
        <taxon>Bacteria</taxon>
        <taxon>Bacillati</taxon>
        <taxon>Cyanobacteriota</taxon>
        <taxon>Cyanophyceae</taxon>
        <taxon>Desertifilales</taxon>
        <taxon>Desertifilaceae</taxon>
        <taxon>Desertifilum</taxon>
    </lineage>
</organism>
<feature type="modified residue" description="4-aspartylphosphate" evidence="3">
    <location>
        <position position="52"/>
    </location>
</feature>
<evidence type="ECO:0000313" key="5">
    <source>
        <dbReference type="EMBL" id="OEJ73181.1"/>
    </source>
</evidence>
<keyword evidence="1 3" id="KW-0597">Phosphoprotein</keyword>
<dbReference type="STRING" id="1781255.BH720_21810"/>
<keyword evidence="5" id="KW-0808">Transferase</keyword>
<evidence type="ECO:0000256" key="1">
    <source>
        <dbReference type="ARBA" id="ARBA00022553"/>
    </source>
</evidence>
<comment type="caution">
    <text evidence="5">The sequence shown here is derived from an EMBL/GenBank/DDBJ whole genome shotgun (WGS) entry which is preliminary data.</text>
</comment>